<protein>
    <recommendedName>
        <fullName evidence="1">non-specific serine/threonine protein kinase</fullName>
        <ecNumber evidence="1">2.7.11.1</ecNumber>
    </recommendedName>
</protein>
<dbReference type="PROSITE" id="PS00107">
    <property type="entry name" value="PROTEIN_KINASE_ATP"/>
    <property type="match status" value="1"/>
</dbReference>
<keyword evidence="4 9" id="KW-0547">Nucleotide-binding</keyword>
<dbReference type="SUPFAM" id="SSF56112">
    <property type="entry name" value="Protein kinase-like (PK-like)"/>
    <property type="match status" value="1"/>
</dbReference>
<dbReference type="Proteomes" id="UP000662931">
    <property type="component" value="Chromosome 1"/>
</dbReference>
<dbReference type="InterPro" id="IPR008271">
    <property type="entry name" value="Ser/Thr_kinase_AS"/>
</dbReference>
<dbReference type="KEGG" id="bnn:FOA43_001623"/>
<sequence>MRDLTNIILNNKYQFQKKIGSGSYGIVYSARHLYTGKSYAIKIILKHQAPKNSENGNGGRNNKQLLQELERSLLYQALMNNGTLMTNLLSMEMIIRKGYNCKILREMSLQLRVHKHPNILSIYKVYGVREALFVIMDYYPEGDLFGTIVDKQRYSSDPFLIKSVFIQLVDAITYCHSKGVYHCDLKPENILVAENGTKLILADFGLALREPYTESNVCCGSSYYMSPERIQNFCQGFDSKDSKVIHIDRLLRPNSEGMRQNVRFPTSAGDVWSLAIILINLISIRNPWLKASLNDTTFRAFVKDPSVLLKILPISKEIFHVLCRYLKLNPWERGNLFEFRNDVLACQKLSEAGPLSIDSRIDSMDIITTESQQFNVNKFDVCMVPVDHVSMNRMRSKENSGIENIEQEKEYIIGLPIADEPDSNNVATAATAQGIYGPDNPGNGKECGSCVACGYGVPGSEPYESIESINKQAAIEQELNNEHQEHEQRALAMHHSKKSPGVLRKIFGRRHTHQSSGDVESDTQQNQQPQQTQIQQQQPQQTQIQQQQQQPQQTQTQQRQPQQSQQTHNRHHQSQHSSRYHQQQPQYQLSPQQLQQYQLQQQLQQQRLRQQAGLMQTQIQGQGQGQGPFSGAGVQGRRITEENLRNHNRTFYPSGTTNNKYSKIRVDSLLSDYKSIFPSSDVSGNVNLPTANNFIIDSGANNHTSGEGSTTDTTTGNASAQTSSVSSIDGAEPCEKMEVIIHKPEENNSPKMNNLTEDLSMVSVMMNYKLLDSE</sequence>
<dbReference type="AlphaFoldDB" id="A0A875RU86"/>
<organism evidence="12 13">
    <name type="scientific">Eeniella nana</name>
    <name type="common">Yeast</name>
    <name type="synonym">Brettanomyces nanus</name>
    <dbReference type="NCBI Taxonomy" id="13502"/>
    <lineage>
        <taxon>Eukaryota</taxon>
        <taxon>Fungi</taxon>
        <taxon>Dikarya</taxon>
        <taxon>Ascomycota</taxon>
        <taxon>Saccharomycotina</taxon>
        <taxon>Pichiomycetes</taxon>
        <taxon>Pichiales</taxon>
        <taxon>Pichiaceae</taxon>
        <taxon>Brettanomyces</taxon>
    </lineage>
</organism>
<dbReference type="Gene3D" id="1.10.510.10">
    <property type="entry name" value="Transferase(Phosphotransferase) domain 1"/>
    <property type="match status" value="1"/>
</dbReference>
<feature type="compositionally biased region" description="Low complexity" evidence="10">
    <location>
        <begin position="704"/>
        <end position="722"/>
    </location>
</feature>
<evidence type="ECO:0000256" key="5">
    <source>
        <dbReference type="ARBA" id="ARBA00022777"/>
    </source>
</evidence>
<evidence type="ECO:0000256" key="2">
    <source>
        <dbReference type="ARBA" id="ARBA00022527"/>
    </source>
</evidence>
<dbReference type="SMART" id="SM00220">
    <property type="entry name" value="S_TKc"/>
    <property type="match status" value="1"/>
</dbReference>
<keyword evidence="5" id="KW-0418">Kinase</keyword>
<evidence type="ECO:0000256" key="8">
    <source>
        <dbReference type="ARBA" id="ARBA00048679"/>
    </source>
</evidence>
<dbReference type="PROSITE" id="PS50011">
    <property type="entry name" value="PROTEIN_KINASE_DOM"/>
    <property type="match status" value="1"/>
</dbReference>
<dbReference type="Gene3D" id="3.30.200.20">
    <property type="entry name" value="Phosphorylase Kinase, domain 1"/>
    <property type="match status" value="1"/>
</dbReference>
<dbReference type="PROSITE" id="PS00108">
    <property type="entry name" value="PROTEIN_KINASE_ST"/>
    <property type="match status" value="1"/>
</dbReference>
<evidence type="ECO:0000256" key="3">
    <source>
        <dbReference type="ARBA" id="ARBA00022679"/>
    </source>
</evidence>
<dbReference type="EMBL" id="CP064812">
    <property type="protein sequence ID" value="QPG74297.1"/>
    <property type="molecule type" value="Genomic_DNA"/>
</dbReference>
<dbReference type="RefSeq" id="XP_038777862.1">
    <property type="nucleotide sequence ID" value="XM_038921934.1"/>
</dbReference>
<evidence type="ECO:0000313" key="13">
    <source>
        <dbReference type="Proteomes" id="UP000662931"/>
    </source>
</evidence>
<accession>A0A875RU86</accession>
<proteinExistence type="predicted"/>
<name>A0A875RU86_EENNA</name>
<feature type="compositionally biased region" description="Low complexity" evidence="10">
    <location>
        <begin position="523"/>
        <end position="567"/>
    </location>
</feature>
<dbReference type="GO" id="GO:0030447">
    <property type="term" value="P:filamentous growth"/>
    <property type="evidence" value="ECO:0007669"/>
    <property type="project" value="UniProtKB-ARBA"/>
</dbReference>
<dbReference type="InterPro" id="IPR017441">
    <property type="entry name" value="Protein_kinase_ATP_BS"/>
</dbReference>
<keyword evidence="13" id="KW-1185">Reference proteome</keyword>
<dbReference type="GO" id="GO:0005524">
    <property type="term" value="F:ATP binding"/>
    <property type="evidence" value="ECO:0007669"/>
    <property type="project" value="UniProtKB-UniRule"/>
</dbReference>
<dbReference type="InterPro" id="IPR000719">
    <property type="entry name" value="Prot_kinase_dom"/>
</dbReference>
<evidence type="ECO:0000256" key="4">
    <source>
        <dbReference type="ARBA" id="ARBA00022741"/>
    </source>
</evidence>
<dbReference type="PANTHER" id="PTHR43895">
    <property type="entry name" value="CALCIUM/CALMODULIN-DEPENDENT PROTEIN KINASE KINASE-RELATED"/>
    <property type="match status" value="1"/>
</dbReference>
<dbReference type="Pfam" id="PF00069">
    <property type="entry name" value="Pkinase"/>
    <property type="match status" value="1"/>
</dbReference>
<dbReference type="OrthoDB" id="541276at2759"/>
<comment type="catalytic activity">
    <reaction evidence="8">
        <text>L-seryl-[protein] + ATP = O-phospho-L-seryl-[protein] + ADP + H(+)</text>
        <dbReference type="Rhea" id="RHEA:17989"/>
        <dbReference type="Rhea" id="RHEA-COMP:9863"/>
        <dbReference type="Rhea" id="RHEA-COMP:11604"/>
        <dbReference type="ChEBI" id="CHEBI:15378"/>
        <dbReference type="ChEBI" id="CHEBI:29999"/>
        <dbReference type="ChEBI" id="CHEBI:30616"/>
        <dbReference type="ChEBI" id="CHEBI:83421"/>
        <dbReference type="ChEBI" id="CHEBI:456216"/>
        <dbReference type="EC" id="2.7.11.1"/>
    </reaction>
</comment>
<dbReference type="GO" id="GO:0004674">
    <property type="term" value="F:protein serine/threonine kinase activity"/>
    <property type="evidence" value="ECO:0007669"/>
    <property type="project" value="UniProtKB-KW"/>
</dbReference>
<dbReference type="PANTHER" id="PTHR43895:SF32">
    <property type="entry name" value="SERINE_THREONINE-PROTEIN KINASE CHK1"/>
    <property type="match status" value="1"/>
</dbReference>
<evidence type="ECO:0000256" key="10">
    <source>
        <dbReference type="SAM" id="MobiDB-lite"/>
    </source>
</evidence>
<evidence type="ECO:0000256" key="9">
    <source>
        <dbReference type="PROSITE-ProRule" id="PRU10141"/>
    </source>
</evidence>
<comment type="catalytic activity">
    <reaction evidence="7">
        <text>L-threonyl-[protein] + ATP = O-phospho-L-threonyl-[protein] + ADP + H(+)</text>
        <dbReference type="Rhea" id="RHEA:46608"/>
        <dbReference type="Rhea" id="RHEA-COMP:11060"/>
        <dbReference type="Rhea" id="RHEA-COMP:11605"/>
        <dbReference type="ChEBI" id="CHEBI:15378"/>
        <dbReference type="ChEBI" id="CHEBI:30013"/>
        <dbReference type="ChEBI" id="CHEBI:30616"/>
        <dbReference type="ChEBI" id="CHEBI:61977"/>
        <dbReference type="ChEBI" id="CHEBI:456216"/>
        <dbReference type="EC" id="2.7.11.1"/>
    </reaction>
</comment>
<evidence type="ECO:0000256" key="6">
    <source>
        <dbReference type="ARBA" id="ARBA00022840"/>
    </source>
</evidence>
<dbReference type="GeneID" id="62195024"/>
<feature type="compositionally biased region" description="Low complexity" evidence="10">
    <location>
        <begin position="575"/>
        <end position="591"/>
    </location>
</feature>
<evidence type="ECO:0000256" key="1">
    <source>
        <dbReference type="ARBA" id="ARBA00012513"/>
    </source>
</evidence>
<dbReference type="InterPro" id="IPR011009">
    <property type="entry name" value="Kinase-like_dom_sf"/>
</dbReference>
<reference evidence="12" key="1">
    <citation type="submission" date="2020-10" db="EMBL/GenBank/DDBJ databases">
        <authorList>
            <person name="Roach M.J.R."/>
        </authorList>
    </citation>
    <scope>NUCLEOTIDE SEQUENCE</scope>
    <source>
        <strain evidence="12">CBS 1945</strain>
    </source>
</reference>
<keyword evidence="6 9" id="KW-0067">ATP-binding</keyword>
<evidence type="ECO:0000256" key="7">
    <source>
        <dbReference type="ARBA" id="ARBA00047899"/>
    </source>
</evidence>
<feature type="domain" description="Protein kinase" evidence="11">
    <location>
        <begin position="13"/>
        <end position="344"/>
    </location>
</feature>
<dbReference type="GO" id="GO:0007165">
    <property type="term" value="P:signal transduction"/>
    <property type="evidence" value="ECO:0007669"/>
    <property type="project" value="TreeGrafter"/>
</dbReference>
<evidence type="ECO:0000259" key="11">
    <source>
        <dbReference type="PROSITE" id="PS50011"/>
    </source>
</evidence>
<keyword evidence="2" id="KW-0723">Serine/threonine-protein kinase</keyword>
<feature type="region of interest" description="Disordered" evidence="10">
    <location>
        <begin position="699"/>
        <end position="732"/>
    </location>
</feature>
<evidence type="ECO:0000313" key="12">
    <source>
        <dbReference type="EMBL" id="QPG74297.1"/>
    </source>
</evidence>
<keyword evidence="3" id="KW-0808">Transferase</keyword>
<feature type="binding site" evidence="9">
    <location>
        <position position="46"/>
    </location>
    <ligand>
        <name>ATP</name>
        <dbReference type="ChEBI" id="CHEBI:30616"/>
    </ligand>
</feature>
<dbReference type="EC" id="2.7.11.1" evidence="1"/>
<feature type="region of interest" description="Disordered" evidence="10">
    <location>
        <begin position="510"/>
        <end position="591"/>
    </location>
</feature>
<gene>
    <name evidence="12" type="ORF">FOA43_001623</name>
</gene>